<dbReference type="STRING" id="167879.CPS_2708"/>
<dbReference type="GO" id="GO:0016811">
    <property type="term" value="F:hydrolase activity, acting on carbon-nitrogen (but not peptide) bonds, in linear amides"/>
    <property type="evidence" value="ECO:0007669"/>
    <property type="project" value="UniProtKB-ARBA"/>
</dbReference>
<evidence type="ECO:0000259" key="2">
    <source>
        <dbReference type="PROSITE" id="PS50263"/>
    </source>
</evidence>
<dbReference type="HOGENOM" id="CLU_500484_0_0_6"/>
<evidence type="ECO:0000256" key="1">
    <source>
        <dbReference type="ARBA" id="ARBA00022801"/>
    </source>
</evidence>
<keyword evidence="1 3" id="KW-0378">Hydrolase</keyword>
<dbReference type="CDD" id="cd07197">
    <property type="entry name" value="nitrilase"/>
    <property type="match status" value="1"/>
</dbReference>
<protein>
    <submittedName>
        <fullName evidence="3">Hydrolase, carbon-nitrogen family</fullName>
    </submittedName>
</protein>
<dbReference type="KEGG" id="cps:CPS_2708"/>
<dbReference type="InterPro" id="IPR050345">
    <property type="entry name" value="Aliph_Amidase/BUP"/>
</dbReference>
<feature type="domain" description="CN hydrolase" evidence="2">
    <location>
        <begin position="1"/>
        <end position="277"/>
    </location>
</feature>
<reference evidence="3" key="1">
    <citation type="journal article" date="2005" name="Proc. Natl. Acad. Sci. U.S.A.">
        <title>The psychrophilic lifestyle as revealed by the genome sequence of Colwellia psychrerythraea 34H through genomic and proteomic analyses.</title>
        <authorList>
            <person name="Methe B.A."/>
            <person name="Nelson K.E."/>
            <person name="Deming J.W."/>
            <person name="Momen B."/>
            <person name="Melamud E."/>
            <person name="Zhang X."/>
            <person name="Moult J."/>
            <person name="Madupu R."/>
            <person name="Nelson W.C."/>
            <person name="Dodson R.J."/>
            <person name="Brinkac L.M."/>
            <person name="Daugherty S.C."/>
            <person name="Durkin A.S."/>
            <person name="DeBoy R.T."/>
            <person name="Kolonay J.F."/>
            <person name="Sullivan S.A."/>
            <person name="Zhou L."/>
            <person name="Davidsen T.M."/>
            <person name="Wu M."/>
            <person name="Huston A.L."/>
            <person name="Lewis M."/>
            <person name="Weaver B."/>
            <person name="Weidman J.F."/>
            <person name="Khouri H."/>
            <person name="Utterback T.R."/>
            <person name="Feldblyum T.V."/>
            <person name="Fraser C.M."/>
        </authorList>
    </citation>
    <scope>NUCLEOTIDE SEQUENCE [LARGE SCALE GENOMIC DNA]</scope>
    <source>
        <strain evidence="3">34H</strain>
    </source>
</reference>
<evidence type="ECO:0000313" key="3">
    <source>
        <dbReference type="EMBL" id="AAZ28111.1"/>
    </source>
</evidence>
<dbReference type="PANTHER" id="PTHR43674">
    <property type="entry name" value="NITRILASE C965.09-RELATED"/>
    <property type="match status" value="1"/>
</dbReference>
<accession>Q480U9</accession>
<dbReference type="EMBL" id="CP000083">
    <property type="protein sequence ID" value="AAZ28111.1"/>
    <property type="molecule type" value="Genomic_DNA"/>
</dbReference>
<dbReference type="PANTHER" id="PTHR43674:SF16">
    <property type="entry name" value="CARBON-NITROGEN FAMILY, PUTATIVE (AFU_ORTHOLOGUE AFUA_5G02350)-RELATED"/>
    <property type="match status" value="1"/>
</dbReference>
<dbReference type="InterPro" id="IPR003010">
    <property type="entry name" value="C-N_Hydrolase"/>
</dbReference>
<dbReference type="Pfam" id="PF00795">
    <property type="entry name" value="CN_hydrolase"/>
    <property type="match status" value="1"/>
</dbReference>
<proteinExistence type="predicted"/>
<dbReference type="PROSITE" id="PS50263">
    <property type="entry name" value="CN_HYDROLASE"/>
    <property type="match status" value="1"/>
</dbReference>
<organism evidence="3 4">
    <name type="scientific">Colwellia psychrerythraea (strain 34H / ATCC BAA-681)</name>
    <name type="common">Vibrio psychroerythus</name>
    <dbReference type="NCBI Taxonomy" id="167879"/>
    <lineage>
        <taxon>Bacteria</taxon>
        <taxon>Pseudomonadati</taxon>
        <taxon>Pseudomonadota</taxon>
        <taxon>Gammaproteobacteria</taxon>
        <taxon>Alteromonadales</taxon>
        <taxon>Colwelliaceae</taxon>
        <taxon>Colwellia</taxon>
    </lineage>
</organism>
<sequence>MRVAVSQFATSSNSQENLASCVRMINKAATCKPSVIVLPEYCNTLFSNAQVGNASLGKSQSCYVDHNQAWNEALSIEGEFLQAIAQQAIKHACYIVLNVTLRRDQSRNIPDTQQDSSFKSNISVTSCLFSPLGDLINQTDKQTLIGYESDFFTSVSKEPEVVITPIGKFGLLTGNDSMSFEASRELALNGAQLLCNSINTFAIDQSSLHDPARAFENNVFVATANKVAVLIPSEQMEEDLNLTNLGAGQSQIIAPDGKILAKLTHNEEGFIFADIDLNEVMTETEIQSNVGLNHKSRPDGTQFSKQLRPELYQALTEAIRQTENTKGAPQYESTDKVPLTANVAIFATYKSNEQAIEDVCQYIENNVTDIIQLPELFFIADKTITHEVEQRAQIESLSKQLIEQVSAVLRPFQYVCTSLIIEGVHQAVLINEHGLLATQQQLHFCQRYQWTPLGDELTIIELPLEQGNIIIAMLTADDANIPEVVKVATLHGIHVLLVPFDIQEPSEVAYSLLSRAAENRICIVAASREKSFAHQLAADNTSDNIYGKNKVKEQKSTGLIANLTTDPALLPQWRTRQFTGYINQPLVKLQYGKITKAVVHPIAACSKV</sequence>
<dbReference type="InterPro" id="IPR036526">
    <property type="entry name" value="C-N_Hydrolase_sf"/>
</dbReference>
<dbReference type="Proteomes" id="UP000000547">
    <property type="component" value="Chromosome"/>
</dbReference>
<gene>
    <name evidence="3" type="ordered locus">CPS_2708</name>
</gene>
<dbReference type="AlphaFoldDB" id="Q480U9"/>
<dbReference type="SUPFAM" id="SSF56317">
    <property type="entry name" value="Carbon-nitrogen hydrolase"/>
    <property type="match status" value="2"/>
</dbReference>
<name>Q480U9_COLP3</name>
<dbReference type="RefSeq" id="WP_011043514.1">
    <property type="nucleotide sequence ID" value="NC_003910.7"/>
</dbReference>
<dbReference type="Gene3D" id="3.60.110.10">
    <property type="entry name" value="Carbon-nitrogen hydrolase"/>
    <property type="match status" value="2"/>
</dbReference>
<evidence type="ECO:0000313" key="4">
    <source>
        <dbReference type="Proteomes" id="UP000000547"/>
    </source>
</evidence>